<feature type="compositionally biased region" description="Basic and acidic residues" evidence="9">
    <location>
        <begin position="851"/>
        <end position="861"/>
    </location>
</feature>
<evidence type="ECO:0000313" key="10">
    <source>
        <dbReference type="EMBL" id="OAA59129.1"/>
    </source>
</evidence>
<comment type="subcellular location">
    <subcellularLocation>
        <location evidence="1">Nucleus</location>
        <location evidence="1">Nuclear pore complex</location>
    </subcellularLocation>
</comment>
<feature type="compositionally biased region" description="Basic and acidic residues" evidence="9">
    <location>
        <begin position="581"/>
        <end position="595"/>
    </location>
</feature>
<dbReference type="Proteomes" id="UP000076874">
    <property type="component" value="Unassembled WGS sequence"/>
</dbReference>
<feature type="compositionally biased region" description="Acidic residues" evidence="9">
    <location>
        <begin position="406"/>
        <end position="415"/>
    </location>
</feature>
<feature type="compositionally biased region" description="Low complexity" evidence="9">
    <location>
        <begin position="872"/>
        <end position="881"/>
    </location>
</feature>
<keyword evidence="11" id="KW-1185">Reference proteome</keyword>
<feature type="compositionally biased region" description="Acidic residues" evidence="9">
    <location>
        <begin position="204"/>
        <end position="227"/>
    </location>
</feature>
<keyword evidence="3" id="KW-0813">Transport</keyword>
<gene>
    <name evidence="10" type="ORF">SPI_06331</name>
</gene>
<feature type="region of interest" description="Disordered" evidence="9">
    <location>
        <begin position="571"/>
        <end position="630"/>
    </location>
</feature>
<feature type="region of interest" description="Disordered" evidence="9">
    <location>
        <begin position="390"/>
        <end position="425"/>
    </location>
</feature>
<reference evidence="10 11" key="1">
    <citation type="journal article" date="2016" name="Genome Biol. Evol.">
        <title>Divergent and convergent evolution of fungal pathogenicity.</title>
        <authorList>
            <person name="Shang Y."/>
            <person name="Xiao G."/>
            <person name="Zheng P."/>
            <person name="Cen K."/>
            <person name="Zhan S."/>
            <person name="Wang C."/>
        </authorList>
    </citation>
    <scope>NUCLEOTIDE SEQUENCE [LARGE SCALE GENOMIC DNA]</scope>
    <source>
        <strain evidence="10 11">RCEF 264</strain>
    </source>
</reference>
<keyword evidence="6" id="KW-0811">Translocation</keyword>
<evidence type="ECO:0000256" key="2">
    <source>
        <dbReference type="ARBA" id="ARBA00005573"/>
    </source>
</evidence>
<feature type="compositionally biased region" description="Polar residues" evidence="9">
    <location>
        <begin position="112"/>
        <end position="133"/>
    </location>
</feature>
<name>A0A167S132_9HYPO</name>
<evidence type="ECO:0000256" key="7">
    <source>
        <dbReference type="ARBA" id="ARBA00023132"/>
    </source>
</evidence>
<evidence type="ECO:0000256" key="1">
    <source>
        <dbReference type="ARBA" id="ARBA00004567"/>
    </source>
</evidence>
<feature type="region of interest" description="Disordered" evidence="9">
    <location>
        <begin position="1"/>
        <end position="268"/>
    </location>
</feature>
<dbReference type="STRING" id="1081102.A0A167S132"/>
<dbReference type="OrthoDB" id="2224430at2759"/>
<feature type="compositionally biased region" description="Gly residues" evidence="9">
    <location>
        <begin position="25"/>
        <end position="35"/>
    </location>
</feature>
<feature type="compositionally biased region" description="Gly residues" evidence="9">
    <location>
        <begin position="608"/>
        <end position="620"/>
    </location>
</feature>
<evidence type="ECO:0000256" key="4">
    <source>
        <dbReference type="ARBA" id="ARBA00022816"/>
    </source>
</evidence>
<dbReference type="GO" id="GO:0006406">
    <property type="term" value="P:mRNA export from nucleus"/>
    <property type="evidence" value="ECO:0007669"/>
    <property type="project" value="TreeGrafter"/>
</dbReference>
<protein>
    <submittedName>
        <fullName evidence="10">Vitamin h transporter 1</fullName>
    </submittedName>
</protein>
<dbReference type="PANTHER" id="PTHR13373:SF21">
    <property type="entry name" value="NUCLEAR PORE COMPLEX PROTEIN NUP85"/>
    <property type="match status" value="1"/>
</dbReference>
<feature type="region of interest" description="Disordered" evidence="9">
    <location>
        <begin position="1181"/>
        <end position="1211"/>
    </location>
</feature>
<dbReference type="GO" id="GO:0006606">
    <property type="term" value="P:protein import into nucleus"/>
    <property type="evidence" value="ECO:0007669"/>
    <property type="project" value="TreeGrafter"/>
</dbReference>
<dbReference type="PANTHER" id="PTHR13373">
    <property type="entry name" value="FROUNT PROTEIN-RELATED"/>
    <property type="match status" value="1"/>
</dbReference>
<keyword evidence="5" id="KW-0653">Protein transport</keyword>
<dbReference type="GO" id="GO:0031080">
    <property type="term" value="C:nuclear pore outer ring"/>
    <property type="evidence" value="ECO:0007669"/>
    <property type="project" value="TreeGrafter"/>
</dbReference>
<feature type="compositionally biased region" description="Low complexity" evidence="9">
    <location>
        <begin position="89"/>
        <end position="102"/>
    </location>
</feature>
<sequence length="1284" mass="136170">MPNHFGFADDDDDDVSSPATPSHHGFGGSGFGTTGTRGSLFRFDDHPSTTPAGRPPSTAGPSTAGSFTPAGAPSASYLGSSMMRGVAGTATSEASPSSSSTARKIFSGGAPSHSTGRGSGTNSPLGRSIQGSSGAHGRLGAASRNLKPKGVRMPSRLSQMMVDDEEEEEEEEEDGKGDDEDADDEDAEGEDDDDYRPPRKTASEEDEDEDEEEEGDEDEEEGSEEEDGNKSDENGADPWLNLAQTAAAAERAPWMSADDGEPGDDTDLLMFATPAVDDRVRREAEDIFRASVARSGGGSVAGGSRAGTYRRQPREFRYAAIAKDMYRQMGYAAVTEAPELVRQTEVEISHLYAEGIGREDDPDRLDQALADGSAQLVGLWRAYVDSLPSSLPQAGQKHHEQQRQGDDDDDNDEEPLGNIGPGPHASAFENAAYVATLALQVHHTRSMSFDAKRNSVSSQVEPLPATLFRWLNDYHNPDPDQEQDVLRAASLRAGGWDAVRRAGIPAYTGQALANVERAVRDTVAMLEMCPGRDGHWDVWSEKWTLFRLRARGALEQLRRFAEGRDADARWGGSRGVAGGGRIHDDSDMNDGDRSESNLGDSFRSYAAGGSGGGGGVGTSGGHSRQSMAGLARRAESQVPWDIYENINIVFDIVLGSRERILAISQDWCEALVGLFGWWDETKTGAGAGASSFRQSRAALSLQQQQQQQRLDPRFASTLEGYLDRLTRAFRATTDAGLEINSSRPLEVALACVFEDNPRGLVGLLRSWSLPVAVAVIEIASLGGWLPAQSSSTAVAAALASAMDDLDMEDLEVLGVDPADPDDTDGIKDNTLMQYAQALVNDDVLKVAPADKGGEPPRHDVEGGGGSDDDEAPASSSSSSPATMEGWELAIHVLGRMNSPERAEETVGELVRTMLKTLDVDAGGTLDKIWRLLNDLDMASYAEEAAEHYGDLLTNESYRFGEAVWYYAIAHRPAKLARRDLDAAELLGRMLSGYATLRQFYDLRDSAQYDYLPLARRRTAAAAALSAVIASADDSVRGGLYDGSRDTVVSEDFLLVLLGEALVFVETAIPMTSTTAPPANTFTTSSSQVTAPPVISAETVDVLLKAAEDLQALAGSRVYAACDEFFQVVRASAPGLQGSTPADLLQRSTSNLSSGGNSAASSYVLAGSSLLASQLHRSMVGGAAGGGGNAGSSSDNHNANGHPPADGTVHRGWDWRSGLTARTTGAEVLQRMRHGLSRALARLWVAEADGLVVAAAPSAMVAAQPMVKAGAGEAAAAAASSALRA</sequence>
<accession>A0A167S132</accession>
<dbReference type="EMBL" id="AZHD01000011">
    <property type="protein sequence ID" value="OAA59129.1"/>
    <property type="molecule type" value="Genomic_DNA"/>
</dbReference>
<evidence type="ECO:0000256" key="8">
    <source>
        <dbReference type="ARBA" id="ARBA00023242"/>
    </source>
</evidence>
<evidence type="ECO:0000256" key="3">
    <source>
        <dbReference type="ARBA" id="ARBA00022448"/>
    </source>
</evidence>
<evidence type="ECO:0000256" key="6">
    <source>
        <dbReference type="ARBA" id="ARBA00023010"/>
    </source>
</evidence>
<keyword evidence="4" id="KW-0509">mRNA transport</keyword>
<organism evidence="10 11">
    <name type="scientific">Niveomyces insectorum RCEF 264</name>
    <dbReference type="NCBI Taxonomy" id="1081102"/>
    <lineage>
        <taxon>Eukaryota</taxon>
        <taxon>Fungi</taxon>
        <taxon>Dikarya</taxon>
        <taxon>Ascomycota</taxon>
        <taxon>Pezizomycotina</taxon>
        <taxon>Sordariomycetes</taxon>
        <taxon>Hypocreomycetidae</taxon>
        <taxon>Hypocreales</taxon>
        <taxon>Cordycipitaceae</taxon>
        <taxon>Niveomyces</taxon>
    </lineage>
</organism>
<evidence type="ECO:0000256" key="5">
    <source>
        <dbReference type="ARBA" id="ARBA00022927"/>
    </source>
</evidence>
<dbReference type="InterPro" id="IPR011502">
    <property type="entry name" value="Nucleoporin_Nup85"/>
</dbReference>
<dbReference type="GO" id="GO:0017056">
    <property type="term" value="F:structural constituent of nuclear pore"/>
    <property type="evidence" value="ECO:0007669"/>
    <property type="project" value="TreeGrafter"/>
</dbReference>
<evidence type="ECO:0000313" key="11">
    <source>
        <dbReference type="Proteomes" id="UP000076874"/>
    </source>
</evidence>
<feature type="compositionally biased region" description="Acidic residues" evidence="9">
    <location>
        <begin position="162"/>
        <end position="194"/>
    </location>
</feature>
<feature type="region of interest" description="Disordered" evidence="9">
    <location>
        <begin position="847"/>
        <end position="881"/>
    </location>
</feature>
<feature type="compositionally biased region" description="Acidic residues" evidence="9">
    <location>
        <begin position="258"/>
        <end position="267"/>
    </location>
</feature>
<comment type="caution">
    <text evidence="10">The sequence shown here is derived from an EMBL/GenBank/DDBJ whole genome shotgun (WGS) entry which is preliminary data.</text>
</comment>
<comment type="similarity">
    <text evidence="2">Belongs to the nucleoporin Nup85 family.</text>
</comment>
<proteinExistence type="inferred from homology"/>
<evidence type="ECO:0000256" key="9">
    <source>
        <dbReference type="SAM" id="MobiDB-lite"/>
    </source>
</evidence>
<keyword evidence="8" id="KW-0539">Nucleus</keyword>
<dbReference type="GO" id="GO:0045893">
    <property type="term" value="P:positive regulation of DNA-templated transcription"/>
    <property type="evidence" value="ECO:0007669"/>
    <property type="project" value="TreeGrafter"/>
</dbReference>
<keyword evidence="7" id="KW-0906">Nuclear pore complex</keyword>
<feature type="compositionally biased region" description="Low complexity" evidence="9">
    <location>
        <begin position="1190"/>
        <end position="1200"/>
    </location>
</feature>